<dbReference type="PANTHER" id="PTHR47992">
    <property type="entry name" value="PROTEIN PHOSPHATASE"/>
    <property type="match status" value="1"/>
</dbReference>
<proteinExistence type="predicted"/>
<keyword evidence="4" id="KW-1185">Reference proteome</keyword>
<accession>A0A250XBL4</accession>
<feature type="compositionally biased region" description="Basic and acidic residues" evidence="1">
    <location>
        <begin position="460"/>
        <end position="473"/>
    </location>
</feature>
<feature type="compositionally biased region" description="Gly residues" evidence="1">
    <location>
        <begin position="489"/>
        <end position="500"/>
    </location>
</feature>
<name>A0A250XBL4_9CHLO</name>
<dbReference type="OrthoDB" id="10264738at2759"/>
<evidence type="ECO:0000259" key="2">
    <source>
        <dbReference type="PROSITE" id="PS51746"/>
    </source>
</evidence>
<dbReference type="InterPro" id="IPR001932">
    <property type="entry name" value="PPM-type_phosphatase-like_dom"/>
</dbReference>
<feature type="region of interest" description="Disordered" evidence="1">
    <location>
        <begin position="519"/>
        <end position="583"/>
    </location>
</feature>
<comment type="caution">
    <text evidence="3">The sequence shown here is derived from an EMBL/GenBank/DDBJ whole genome shotgun (WGS) entry which is preliminary data.</text>
</comment>
<dbReference type="GO" id="GO:0004722">
    <property type="term" value="F:protein serine/threonine phosphatase activity"/>
    <property type="evidence" value="ECO:0007669"/>
    <property type="project" value="InterPro"/>
</dbReference>
<feature type="compositionally biased region" description="Polar residues" evidence="1">
    <location>
        <begin position="519"/>
        <end position="536"/>
    </location>
</feature>
<sequence>MDANCENKRASLKRNSKNFYLQHSTSFRNVKGEDVIFIDKVSDQGMLYMVCDGHLGIDAASYVESNLQSLLTPLLPTCLPKWESRIEVETYAETVRRAICSVFVKIENEWLDCGNTAGTTVTLILVTGCLLTAANVGDSAAVLDTGCSILELTDSHRIQTHVKEKARLDAAGCNIAQLGFHLEGPAKPGTQGVGPLRVWPGGLCVSRSIGDVDAGPEILPLPHIKQVLVPEEGCRVIMSSDGLWDILTLSKAVKMVRPKPNDSAAQTLVNATLRDQRFNDDTSVIVVDILPSLTASFPNIALQAALHPAVLQRQQSAAVQTASGGFCSCFRAEPEEPNAMAESEPDAPGQVTLLCDMDTSVAYPHLLHELVLKSDMVLKQNHVFAHASSDFTVHGDMKQQRQQHMPNGSLMAGVSGLMTPSPSLASGLDTLGSSGGALRHESVRIKQVQSSQSLLTPQSSERDPNEDSTEHSNQETSRGGVLHYNFQLGSGGGQAAGSGTGSVRAGSVYSPSLQVTLEETAPTSAARQQHGASNNVAGGWTRTLPVPADPSEDTAPAKKLPVADERTKKGQSLYASEMGSAKS</sequence>
<dbReference type="InterPro" id="IPR036457">
    <property type="entry name" value="PPM-type-like_dom_sf"/>
</dbReference>
<feature type="region of interest" description="Disordered" evidence="1">
    <location>
        <begin position="444"/>
        <end position="503"/>
    </location>
</feature>
<dbReference type="SMART" id="SM00332">
    <property type="entry name" value="PP2Cc"/>
    <property type="match status" value="1"/>
</dbReference>
<protein>
    <recommendedName>
        <fullName evidence="2">PPM-type phosphatase domain-containing protein</fullName>
    </recommendedName>
</protein>
<dbReference type="Gene3D" id="3.60.40.10">
    <property type="entry name" value="PPM-type phosphatase domain"/>
    <property type="match status" value="1"/>
</dbReference>
<organism evidence="3 4">
    <name type="scientific">Chlamydomonas eustigma</name>
    <dbReference type="NCBI Taxonomy" id="1157962"/>
    <lineage>
        <taxon>Eukaryota</taxon>
        <taxon>Viridiplantae</taxon>
        <taxon>Chlorophyta</taxon>
        <taxon>core chlorophytes</taxon>
        <taxon>Chlorophyceae</taxon>
        <taxon>CS clade</taxon>
        <taxon>Chlamydomonadales</taxon>
        <taxon>Chlamydomonadaceae</taxon>
        <taxon>Chlamydomonas</taxon>
    </lineage>
</organism>
<dbReference type="Pfam" id="PF00481">
    <property type="entry name" value="PP2C"/>
    <property type="match status" value="1"/>
</dbReference>
<dbReference type="SUPFAM" id="SSF81606">
    <property type="entry name" value="PP2C-like"/>
    <property type="match status" value="1"/>
</dbReference>
<dbReference type="EMBL" id="BEGY01000053">
    <property type="protein sequence ID" value="GAX80483.1"/>
    <property type="molecule type" value="Genomic_DNA"/>
</dbReference>
<dbReference type="PROSITE" id="PS51746">
    <property type="entry name" value="PPM_2"/>
    <property type="match status" value="1"/>
</dbReference>
<gene>
    <name evidence="3" type="ORF">CEUSTIGMA_g7921.t1</name>
</gene>
<dbReference type="STRING" id="1157962.A0A250XBL4"/>
<evidence type="ECO:0000256" key="1">
    <source>
        <dbReference type="SAM" id="MobiDB-lite"/>
    </source>
</evidence>
<reference evidence="3 4" key="1">
    <citation type="submission" date="2017-08" db="EMBL/GenBank/DDBJ databases">
        <title>Acidophilic green algal genome provides insights into adaptation to an acidic environment.</title>
        <authorList>
            <person name="Hirooka S."/>
            <person name="Hirose Y."/>
            <person name="Kanesaki Y."/>
            <person name="Higuchi S."/>
            <person name="Fujiwara T."/>
            <person name="Onuma R."/>
            <person name="Era A."/>
            <person name="Ohbayashi R."/>
            <person name="Uzuka A."/>
            <person name="Nozaki H."/>
            <person name="Yoshikawa H."/>
            <person name="Miyagishima S.Y."/>
        </authorList>
    </citation>
    <scope>NUCLEOTIDE SEQUENCE [LARGE SCALE GENOMIC DNA]</scope>
    <source>
        <strain evidence="3 4">NIES-2499</strain>
    </source>
</reference>
<dbReference type="Proteomes" id="UP000232323">
    <property type="component" value="Unassembled WGS sequence"/>
</dbReference>
<evidence type="ECO:0000313" key="4">
    <source>
        <dbReference type="Proteomes" id="UP000232323"/>
    </source>
</evidence>
<evidence type="ECO:0000313" key="3">
    <source>
        <dbReference type="EMBL" id="GAX80483.1"/>
    </source>
</evidence>
<feature type="compositionally biased region" description="Low complexity" evidence="1">
    <location>
        <begin position="447"/>
        <end position="459"/>
    </location>
</feature>
<dbReference type="InterPro" id="IPR015655">
    <property type="entry name" value="PP2C"/>
</dbReference>
<dbReference type="AlphaFoldDB" id="A0A250XBL4"/>
<dbReference type="CDD" id="cd00143">
    <property type="entry name" value="PP2Cc"/>
    <property type="match status" value="1"/>
</dbReference>
<feature type="domain" description="PPM-type phosphatase" evidence="2">
    <location>
        <begin position="37"/>
        <end position="289"/>
    </location>
</feature>